<evidence type="ECO:0000313" key="3">
    <source>
        <dbReference type="Proteomes" id="UP000317638"/>
    </source>
</evidence>
<evidence type="ECO:0000259" key="1">
    <source>
        <dbReference type="Pfam" id="PF09348"/>
    </source>
</evidence>
<organism evidence="2 3">
    <name type="scientific">Tessaracoccus rhinocerotis</name>
    <dbReference type="NCBI Taxonomy" id="1689449"/>
    <lineage>
        <taxon>Bacteria</taxon>
        <taxon>Bacillati</taxon>
        <taxon>Actinomycetota</taxon>
        <taxon>Actinomycetes</taxon>
        <taxon>Propionibacteriales</taxon>
        <taxon>Propionibacteriaceae</taxon>
        <taxon>Tessaracoccus</taxon>
    </lineage>
</organism>
<dbReference type="Pfam" id="PF09348">
    <property type="entry name" value="DUF1990"/>
    <property type="match status" value="1"/>
</dbReference>
<gene>
    <name evidence="2" type="ORF">FOJ82_01105</name>
</gene>
<dbReference type="EMBL" id="VKKG01000001">
    <property type="protein sequence ID" value="TRY19531.1"/>
    <property type="molecule type" value="Genomic_DNA"/>
</dbReference>
<dbReference type="AlphaFoldDB" id="A0A553K4B3"/>
<name>A0A553K4B3_9ACTN</name>
<evidence type="ECO:0000313" key="2">
    <source>
        <dbReference type="EMBL" id="TRY19531.1"/>
    </source>
</evidence>
<protein>
    <submittedName>
        <fullName evidence="2">DUF1990 family protein</fullName>
    </submittedName>
</protein>
<comment type="caution">
    <text evidence="2">The sequence shown here is derived from an EMBL/GenBank/DDBJ whole genome shotgun (WGS) entry which is preliminary data.</text>
</comment>
<dbReference type="InterPro" id="IPR018960">
    <property type="entry name" value="DUF1990"/>
</dbReference>
<sequence length="110" mass="11937">MLSVTDEALSSKETKRLGDADFTYGEVGATQSETLPGNYDHLRRVRILGTGADRFEQAVRILMSWDMHRIAGIRVRTSSKHAVPGAVAVLLLGRGSLSLEGTSACRVRHG</sequence>
<feature type="domain" description="DUF1990" evidence="1">
    <location>
        <begin position="23"/>
        <end position="107"/>
    </location>
</feature>
<accession>A0A553K4B3</accession>
<reference evidence="2 3" key="1">
    <citation type="submission" date="2019-07" db="EMBL/GenBank/DDBJ databases">
        <authorList>
            <person name="Zhou L.-Y."/>
        </authorList>
    </citation>
    <scope>NUCLEOTIDE SEQUENCE [LARGE SCALE GENOMIC DNA]</scope>
    <source>
        <strain evidence="2 3">YIM 101269</strain>
    </source>
</reference>
<proteinExistence type="predicted"/>
<dbReference type="Proteomes" id="UP000317638">
    <property type="component" value="Unassembled WGS sequence"/>
</dbReference>
<keyword evidence="3" id="KW-1185">Reference proteome</keyword>
<dbReference type="OrthoDB" id="120660at2"/>